<feature type="chain" id="PRO_5040169813" evidence="1">
    <location>
        <begin position="17"/>
        <end position="442"/>
    </location>
</feature>
<dbReference type="SUPFAM" id="SSF53067">
    <property type="entry name" value="Actin-like ATPase domain"/>
    <property type="match status" value="2"/>
</dbReference>
<comment type="caution">
    <text evidence="3">The sequence shown here is derived from an EMBL/GenBank/DDBJ whole genome shotgun (WGS) entry which is preliminary data.</text>
</comment>
<accession>A0A9P6L0E0</accession>
<organism evidence="3 4">
    <name type="scientific">Nosema granulosis</name>
    <dbReference type="NCBI Taxonomy" id="83296"/>
    <lineage>
        <taxon>Eukaryota</taxon>
        <taxon>Fungi</taxon>
        <taxon>Fungi incertae sedis</taxon>
        <taxon>Microsporidia</taxon>
        <taxon>Nosematidae</taxon>
        <taxon>Nosema</taxon>
    </lineage>
</organism>
<dbReference type="InterPro" id="IPR043129">
    <property type="entry name" value="ATPase_NBD"/>
</dbReference>
<dbReference type="InterPro" id="IPR001312">
    <property type="entry name" value="Hexokinase"/>
</dbReference>
<dbReference type="GO" id="GO:0004396">
    <property type="term" value="F:hexokinase activity"/>
    <property type="evidence" value="ECO:0007669"/>
    <property type="project" value="InterPro"/>
</dbReference>
<evidence type="ECO:0000313" key="3">
    <source>
        <dbReference type="EMBL" id="KAF9764397.1"/>
    </source>
</evidence>
<dbReference type="Pfam" id="PF00349">
    <property type="entry name" value="Hexokinase_1"/>
    <property type="match status" value="1"/>
</dbReference>
<dbReference type="OrthoDB" id="419537at2759"/>
<dbReference type="AlphaFoldDB" id="A0A9P6L0E0"/>
<evidence type="ECO:0000259" key="2">
    <source>
        <dbReference type="Pfam" id="PF00349"/>
    </source>
</evidence>
<dbReference type="CDD" id="cd24000">
    <property type="entry name" value="ASKHA_NBD_HK"/>
    <property type="match status" value="1"/>
</dbReference>
<dbReference type="PRINTS" id="PR00475">
    <property type="entry name" value="HEXOKINASE"/>
</dbReference>
<feature type="domain" description="Hexokinase N-terminal" evidence="2">
    <location>
        <begin position="35"/>
        <end position="225"/>
    </location>
</feature>
<dbReference type="InterPro" id="IPR022672">
    <property type="entry name" value="Hexokinase_N"/>
</dbReference>
<dbReference type="GO" id="GO:0005524">
    <property type="term" value="F:ATP binding"/>
    <property type="evidence" value="ECO:0007669"/>
    <property type="project" value="InterPro"/>
</dbReference>
<dbReference type="EMBL" id="SBJO01000024">
    <property type="protein sequence ID" value="KAF9764397.1"/>
    <property type="molecule type" value="Genomic_DNA"/>
</dbReference>
<reference evidence="3 4" key="1">
    <citation type="journal article" date="2020" name="Genome Biol. Evol.">
        <title>Comparative genomics of strictly vertically transmitted, feminizing microsporidia endosymbionts of amphipod crustaceans.</title>
        <authorList>
            <person name="Cormier A."/>
            <person name="Chebbi M.A."/>
            <person name="Giraud I."/>
            <person name="Wattier R."/>
            <person name="Teixeira M."/>
            <person name="Gilbert C."/>
            <person name="Rigaud T."/>
            <person name="Cordaux R."/>
        </authorList>
    </citation>
    <scope>NUCLEOTIDE SEQUENCE [LARGE SCALE GENOMIC DNA]</scope>
    <source>
        <strain evidence="3 4">Ou3-Ou53</strain>
    </source>
</reference>
<sequence>MKLLLTMLAYLASLRASKHEEFSQKDVDSVILQYKSHLEEYFKNLDEDKIKTGFIKDIVIDKSKDVPEKNILVWDLGGSFFKLCFVKIKIINGKISCRSGAPKNISYPQVSDETRKIHWEDWAVENMLEFVKEQNIIPDSSSLIVSYPLKYDGEGDASVERFTKFFCFNNTTSDKKIISSIQESINKQVSTQFPDCKLSRKELLDRLTVKTVLNDSVANYFSSKYKETAFGIGIILGTGTNAAFPVTLNGQRYVFNSEWGSFEPKGLPYIKEEIEIYNDMCKEFTNVNFLDVIAANGCKFDLLNRILGRKENLITKDNYKELLLEDSPLYDVLMKRSKQIIAGMTWAVISINKPQECCNLECLTKECLSKENWINDCSRFECLIVTNGSGFDNVVECKNFEEIMEVKPEDLENVNLVFYRDTGLTITGSALYTLHYLMKNNN</sequence>
<name>A0A9P6L0E0_9MICR</name>
<protein>
    <submittedName>
        <fullName evidence="3">Hexokinase type 2</fullName>
    </submittedName>
</protein>
<dbReference type="Proteomes" id="UP000740883">
    <property type="component" value="Unassembled WGS sequence"/>
</dbReference>
<proteinExistence type="predicted"/>
<dbReference type="GO" id="GO:0001678">
    <property type="term" value="P:intracellular glucose homeostasis"/>
    <property type="evidence" value="ECO:0007669"/>
    <property type="project" value="InterPro"/>
</dbReference>
<keyword evidence="1" id="KW-0732">Signal</keyword>
<dbReference type="GO" id="GO:0005536">
    <property type="term" value="F:D-glucose binding"/>
    <property type="evidence" value="ECO:0007669"/>
    <property type="project" value="InterPro"/>
</dbReference>
<evidence type="ECO:0000256" key="1">
    <source>
        <dbReference type="SAM" id="SignalP"/>
    </source>
</evidence>
<keyword evidence="4" id="KW-1185">Reference proteome</keyword>
<gene>
    <name evidence="3" type="primary">Hex-t2</name>
    <name evidence="3" type="ORF">NGRA_0581</name>
</gene>
<evidence type="ECO:0000313" key="4">
    <source>
        <dbReference type="Proteomes" id="UP000740883"/>
    </source>
</evidence>
<dbReference type="PROSITE" id="PS51748">
    <property type="entry name" value="HEXOKINASE_2"/>
    <property type="match status" value="1"/>
</dbReference>
<dbReference type="Gene3D" id="3.30.420.40">
    <property type="match status" value="1"/>
</dbReference>
<feature type="signal peptide" evidence="1">
    <location>
        <begin position="1"/>
        <end position="16"/>
    </location>
</feature>